<protein>
    <recommendedName>
        <fullName evidence="2">non-specific serine/threonine protein kinase</fullName>
        <ecNumber evidence="2">2.7.11.1</ecNumber>
    </recommendedName>
</protein>
<keyword evidence="6" id="KW-0325">Glycoprotein</keyword>
<comment type="caution">
    <text evidence="12">The sequence shown here is derived from an EMBL/GenBank/DDBJ whole genome shotgun (WGS) entry which is preliminary data.</text>
</comment>
<dbReference type="GO" id="GO:0004672">
    <property type="term" value="F:protein kinase activity"/>
    <property type="evidence" value="ECO:0007669"/>
    <property type="project" value="InterPro"/>
</dbReference>
<dbReference type="AlphaFoldDB" id="A0AAD8MLM1"/>
<accession>A0AAD8MLM1</accession>
<evidence type="ECO:0000259" key="11">
    <source>
        <dbReference type="PROSITE" id="PS50011"/>
    </source>
</evidence>
<reference evidence="12" key="1">
    <citation type="submission" date="2023-02" db="EMBL/GenBank/DDBJ databases">
        <title>Genome of toxic invasive species Heracleum sosnowskyi carries increased number of genes despite the absence of recent whole-genome duplications.</title>
        <authorList>
            <person name="Schelkunov M."/>
            <person name="Shtratnikova V."/>
            <person name="Makarenko M."/>
            <person name="Klepikova A."/>
            <person name="Omelchenko D."/>
            <person name="Novikova G."/>
            <person name="Obukhova E."/>
            <person name="Bogdanov V."/>
            <person name="Penin A."/>
            <person name="Logacheva M."/>
        </authorList>
    </citation>
    <scope>NUCLEOTIDE SEQUENCE</scope>
    <source>
        <strain evidence="12">Hsosn_3</strain>
        <tissue evidence="12">Leaf</tissue>
    </source>
</reference>
<dbReference type="Pfam" id="PF13947">
    <property type="entry name" value="GUB_WAK_bind"/>
    <property type="match status" value="1"/>
</dbReference>
<dbReference type="InterPro" id="IPR032872">
    <property type="entry name" value="WAK_assoc_C"/>
</dbReference>
<keyword evidence="4 9" id="KW-0547">Nucleotide-binding</keyword>
<name>A0AAD8MLM1_9APIA</name>
<dbReference type="PROSITE" id="PS00107">
    <property type="entry name" value="PROTEIN_KINASE_ATP"/>
    <property type="match status" value="1"/>
</dbReference>
<feature type="binding site" evidence="9">
    <location>
        <position position="356"/>
    </location>
    <ligand>
        <name>ATP</name>
        <dbReference type="ChEBI" id="CHEBI:30616"/>
    </ligand>
</feature>
<keyword evidence="10" id="KW-1133">Transmembrane helix</keyword>
<dbReference type="Proteomes" id="UP001237642">
    <property type="component" value="Unassembled WGS sequence"/>
</dbReference>
<keyword evidence="5 9" id="KW-0067">ATP-binding</keyword>
<keyword evidence="13" id="KW-1185">Reference proteome</keyword>
<evidence type="ECO:0000256" key="3">
    <source>
        <dbReference type="ARBA" id="ARBA00022729"/>
    </source>
</evidence>
<organism evidence="12 13">
    <name type="scientific">Heracleum sosnowskyi</name>
    <dbReference type="NCBI Taxonomy" id="360622"/>
    <lineage>
        <taxon>Eukaryota</taxon>
        <taxon>Viridiplantae</taxon>
        <taxon>Streptophyta</taxon>
        <taxon>Embryophyta</taxon>
        <taxon>Tracheophyta</taxon>
        <taxon>Spermatophyta</taxon>
        <taxon>Magnoliopsida</taxon>
        <taxon>eudicotyledons</taxon>
        <taxon>Gunneridae</taxon>
        <taxon>Pentapetalae</taxon>
        <taxon>asterids</taxon>
        <taxon>campanulids</taxon>
        <taxon>Apiales</taxon>
        <taxon>Apiaceae</taxon>
        <taxon>Apioideae</taxon>
        <taxon>apioid superclade</taxon>
        <taxon>Tordylieae</taxon>
        <taxon>Tordyliinae</taxon>
        <taxon>Heracleum</taxon>
    </lineage>
</organism>
<keyword evidence="10" id="KW-0472">Membrane</keyword>
<feature type="transmembrane region" description="Helical" evidence="10">
    <location>
        <begin position="17"/>
        <end position="37"/>
    </location>
</feature>
<evidence type="ECO:0000256" key="7">
    <source>
        <dbReference type="ARBA" id="ARBA00047899"/>
    </source>
</evidence>
<sequence>MLAYKCTFVESLVSVDFFIMNIMFVQCCIFISICLLCEPHGSFCEERQSEACEKASNCGKHIVRFPFYIQEESYCRYPCFNQLTCLKNERLVLEVAEGKYEVKEIFYSNNSLRVSNFLSSEGDSCSLSKIRNLRLPSDGRFQLHSTLNLILSSNCTSEFAEKFSNYKVGCDLKKNETDWVLVMRTSDPNLAYAYNACKTMKVAPVDDHRGHHDDYLKSLRYGFVLKWNATNCSDCEQGDEHCGDHGEPINASRSCKPHKETRLAVLLGTVVPGACIIPLLSVLFILWRRKKSNHRSLEKNPSSDIEYGNYFGIHVFSYKELQEATQNFDPFKQLGEGGFGTVYYGKLRDGRDVAVKRCYEKNYRRVEQFMNEIQILTLLRHRNLVLLYGSTSQQSGDLLLVYEYISNGTLADHIHGDKSKSEPLIWAVRMNIAIETARALSYLHKCDIIHRDGTPGYVDPEYHQCYQLTDKSDVYSFGVVLVELISSLPAVDINRQRSSINLANLAIDKIQRCAHHELIDPNLGQETSTVRMTTSVAALAFRCLQLYKDLRPTMDEVLECLEQIQSIDLPKNAAPPLHEGEADVLLKENNKLMNSPVAVTDKWISTSTTLSTSE</sequence>
<evidence type="ECO:0000256" key="2">
    <source>
        <dbReference type="ARBA" id="ARBA00012513"/>
    </source>
</evidence>
<feature type="domain" description="Protein kinase" evidence="11">
    <location>
        <begin position="328"/>
        <end position="614"/>
    </location>
</feature>
<dbReference type="InterPro" id="IPR001245">
    <property type="entry name" value="Ser-Thr/Tyr_kinase_cat_dom"/>
</dbReference>
<dbReference type="EC" id="2.7.11.1" evidence="2"/>
<dbReference type="Pfam" id="PF14380">
    <property type="entry name" value="WAK_assoc"/>
    <property type="match status" value="1"/>
</dbReference>
<evidence type="ECO:0000256" key="6">
    <source>
        <dbReference type="ARBA" id="ARBA00023180"/>
    </source>
</evidence>
<proteinExistence type="predicted"/>
<dbReference type="PANTHER" id="PTHR46008:SF2">
    <property type="entry name" value="LEAF RUST 10 DISEASE-RESISTANCE LOCUS RECEPTOR-LIKE PROTEIN KINASE-LIKE 1.4"/>
    <property type="match status" value="1"/>
</dbReference>
<dbReference type="InterPro" id="IPR011009">
    <property type="entry name" value="Kinase-like_dom_sf"/>
</dbReference>
<evidence type="ECO:0000313" key="12">
    <source>
        <dbReference type="EMBL" id="KAK1380850.1"/>
    </source>
</evidence>
<evidence type="ECO:0000256" key="5">
    <source>
        <dbReference type="ARBA" id="ARBA00022840"/>
    </source>
</evidence>
<dbReference type="InterPro" id="IPR017441">
    <property type="entry name" value="Protein_kinase_ATP_BS"/>
</dbReference>
<comment type="catalytic activity">
    <reaction evidence="7">
        <text>L-threonyl-[protein] + ATP = O-phospho-L-threonyl-[protein] + ADP + H(+)</text>
        <dbReference type="Rhea" id="RHEA:46608"/>
        <dbReference type="Rhea" id="RHEA-COMP:11060"/>
        <dbReference type="Rhea" id="RHEA-COMP:11605"/>
        <dbReference type="ChEBI" id="CHEBI:15378"/>
        <dbReference type="ChEBI" id="CHEBI:30013"/>
        <dbReference type="ChEBI" id="CHEBI:30616"/>
        <dbReference type="ChEBI" id="CHEBI:61977"/>
        <dbReference type="ChEBI" id="CHEBI:456216"/>
        <dbReference type="EC" id="2.7.11.1"/>
    </reaction>
</comment>
<comment type="subcellular location">
    <subcellularLocation>
        <location evidence="1">Membrane</location>
        <topology evidence="1">Single-pass membrane protein</topology>
    </subcellularLocation>
</comment>
<evidence type="ECO:0000256" key="1">
    <source>
        <dbReference type="ARBA" id="ARBA00004167"/>
    </source>
</evidence>
<dbReference type="PROSITE" id="PS50011">
    <property type="entry name" value="PROTEIN_KINASE_DOM"/>
    <property type="match status" value="1"/>
</dbReference>
<dbReference type="Gene3D" id="3.30.200.20">
    <property type="entry name" value="Phosphorylase Kinase, domain 1"/>
    <property type="match status" value="1"/>
</dbReference>
<evidence type="ECO:0000256" key="4">
    <source>
        <dbReference type="ARBA" id="ARBA00022741"/>
    </source>
</evidence>
<dbReference type="SUPFAM" id="SSF56112">
    <property type="entry name" value="Protein kinase-like (PK-like)"/>
    <property type="match status" value="1"/>
</dbReference>
<comment type="catalytic activity">
    <reaction evidence="8">
        <text>L-seryl-[protein] + ATP = O-phospho-L-seryl-[protein] + ADP + H(+)</text>
        <dbReference type="Rhea" id="RHEA:17989"/>
        <dbReference type="Rhea" id="RHEA-COMP:9863"/>
        <dbReference type="Rhea" id="RHEA-COMP:11604"/>
        <dbReference type="ChEBI" id="CHEBI:15378"/>
        <dbReference type="ChEBI" id="CHEBI:29999"/>
        <dbReference type="ChEBI" id="CHEBI:30616"/>
        <dbReference type="ChEBI" id="CHEBI:83421"/>
        <dbReference type="ChEBI" id="CHEBI:456216"/>
        <dbReference type="EC" id="2.7.11.1"/>
    </reaction>
</comment>
<keyword evidence="10" id="KW-0812">Transmembrane</keyword>
<dbReference type="Pfam" id="PF07714">
    <property type="entry name" value="PK_Tyr_Ser-Thr"/>
    <property type="match status" value="1"/>
</dbReference>
<dbReference type="GO" id="GO:0030247">
    <property type="term" value="F:polysaccharide binding"/>
    <property type="evidence" value="ECO:0007669"/>
    <property type="project" value="InterPro"/>
</dbReference>
<evidence type="ECO:0000256" key="9">
    <source>
        <dbReference type="PROSITE-ProRule" id="PRU10141"/>
    </source>
</evidence>
<dbReference type="InterPro" id="IPR000719">
    <property type="entry name" value="Prot_kinase_dom"/>
</dbReference>
<dbReference type="Gene3D" id="1.10.510.10">
    <property type="entry name" value="Transferase(Phosphotransferase) domain 1"/>
    <property type="match status" value="2"/>
</dbReference>
<reference evidence="12" key="2">
    <citation type="submission" date="2023-05" db="EMBL/GenBank/DDBJ databases">
        <authorList>
            <person name="Schelkunov M.I."/>
        </authorList>
    </citation>
    <scope>NUCLEOTIDE SEQUENCE</scope>
    <source>
        <strain evidence="12">Hsosn_3</strain>
        <tissue evidence="12">Leaf</tissue>
    </source>
</reference>
<dbReference type="GO" id="GO:0005524">
    <property type="term" value="F:ATP binding"/>
    <property type="evidence" value="ECO:0007669"/>
    <property type="project" value="UniProtKB-UniRule"/>
</dbReference>
<evidence type="ECO:0000313" key="13">
    <source>
        <dbReference type="Proteomes" id="UP001237642"/>
    </source>
</evidence>
<dbReference type="GO" id="GO:0016020">
    <property type="term" value="C:membrane"/>
    <property type="evidence" value="ECO:0007669"/>
    <property type="project" value="UniProtKB-SubCell"/>
</dbReference>
<keyword evidence="3" id="KW-0732">Signal</keyword>
<dbReference type="PANTHER" id="PTHR46008">
    <property type="entry name" value="LEAF RUST 10 DISEASE-RESISTANCE LOCUS RECEPTOR-LIKE PROTEIN KINASE-LIKE 1.4"/>
    <property type="match status" value="1"/>
</dbReference>
<evidence type="ECO:0000256" key="10">
    <source>
        <dbReference type="SAM" id="Phobius"/>
    </source>
</evidence>
<dbReference type="InterPro" id="IPR025287">
    <property type="entry name" value="WAK_GUB"/>
</dbReference>
<gene>
    <name evidence="12" type="ORF">POM88_027594</name>
</gene>
<feature type="transmembrane region" description="Helical" evidence="10">
    <location>
        <begin position="263"/>
        <end position="287"/>
    </location>
</feature>
<dbReference type="EMBL" id="JAUIZM010000006">
    <property type="protein sequence ID" value="KAK1380850.1"/>
    <property type="molecule type" value="Genomic_DNA"/>
</dbReference>
<evidence type="ECO:0000256" key="8">
    <source>
        <dbReference type="ARBA" id="ARBA00048679"/>
    </source>
</evidence>